<evidence type="ECO:0000256" key="1">
    <source>
        <dbReference type="ARBA" id="ARBA00004613"/>
    </source>
</evidence>
<dbReference type="OMA" id="KALWIVV"/>
<evidence type="ECO:0000313" key="9">
    <source>
        <dbReference type="Proteomes" id="UP000000226"/>
    </source>
</evidence>
<dbReference type="STRING" id="3885.V7BPQ9"/>
<evidence type="ECO:0000256" key="2">
    <source>
        <dbReference type="ARBA" id="ARBA00008668"/>
    </source>
</evidence>
<proteinExistence type="inferred from homology"/>
<keyword evidence="6" id="KW-0442">Lipid degradation</keyword>
<dbReference type="Gene3D" id="3.40.50.1110">
    <property type="entry name" value="SGNH hydrolase"/>
    <property type="match status" value="1"/>
</dbReference>
<evidence type="ECO:0000256" key="7">
    <source>
        <dbReference type="ARBA" id="ARBA00023098"/>
    </source>
</evidence>
<dbReference type="Gramene" id="ESW19959">
    <property type="protein sequence ID" value="ESW19959"/>
    <property type="gene ID" value="PHAVU_006G169200g"/>
</dbReference>
<evidence type="ECO:0000256" key="3">
    <source>
        <dbReference type="ARBA" id="ARBA00022525"/>
    </source>
</evidence>
<dbReference type="InterPro" id="IPR051238">
    <property type="entry name" value="GDSL_esterase/lipase"/>
</dbReference>
<dbReference type="PANTHER" id="PTHR45650">
    <property type="entry name" value="GDSL-LIKE LIPASE/ACYLHYDROLASE-RELATED"/>
    <property type="match status" value="1"/>
</dbReference>
<dbReference type="SUPFAM" id="SSF52266">
    <property type="entry name" value="SGNH hydrolase"/>
    <property type="match status" value="1"/>
</dbReference>
<keyword evidence="5" id="KW-0378">Hydrolase</keyword>
<name>V7BPQ9_PHAVU</name>
<dbReference type="InterPro" id="IPR036514">
    <property type="entry name" value="SGNH_hydro_sf"/>
</dbReference>
<dbReference type="OrthoDB" id="1384129at2759"/>
<dbReference type="InterPro" id="IPR001087">
    <property type="entry name" value="GDSL"/>
</dbReference>
<keyword evidence="4" id="KW-0732">Signal</keyword>
<dbReference type="CDD" id="cd01837">
    <property type="entry name" value="SGNH_plant_lipase_like"/>
    <property type="match status" value="1"/>
</dbReference>
<evidence type="ECO:0008006" key="10">
    <source>
        <dbReference type="Google" id="ProtNLM"/>
    </source>
</evidence>
<evidence type="ECO:0000256" key="4">
    <source>
        <dbReference type="ARBA" id="ARBA00022729"/>
    </source>
</evidence>
<dbReference type="GO" id="GO:0005576">
    <property type="term" value="C:extracellular region"/>
    <property type="evidence" value="ECO:0007669"/>
    <property type="project" value="UniProtKB-SubCell"/>
</dbReference>
<dbReference type="GO" id="GO:0016042">
    <property type="term" value="P:lipid catabolic process"/>
    <property type="evidence" value="ECO:0007669"/>
    <property type="project" value="UniProtKB-KW"/>
</dbReference>
<keyword evidence="9" id="KW-1185">Reference proteome</keyword>
<protein>
    <recommendedName>
        <fullName evidence="10">GDSL esterase/lipase</fullName>
    </recommendedName>
</protein>
<dbReference type="GO" id="GO:0016788">
    <property type="term" value="F:hydrolase activity, acting on ester bonds"/>
    <property type="evidence" value="ECO:0007669"/>
    <property type="project" value="InterPro"/>
</dbReference>
<gene>
    <name evidence="8" type="ORF">PHAVU_006G169200g</name>
</gene>
<comment type="subcellular location">
    <subcellularLocation>
        <location evidence="1">Secreted</location>
    </subcellularLocation>
</comment>
<dbReference type="PANTHER" id="PTHR45650:SF75">
    <property type="entry name" value="GDSL-LIKE LIPASE_ACYLHYDROLASE"/>
    <property type="match status" value="1"/>
</dbReference>
<keyword evidence="3" id="KW-0964">Secreted</keyword>
<dbReference type="Pfam" id="PF00657">
    <property type="entry name" value="Lipase_GDSL"/>
    <property type="match status" value="1"/>
</dbReference>
<sequence length="457" mass="51529">MENKIATRVNLKRRGVVVENLVCGLCGKVEESSSHLFSVCKFIWQSNYDTASLGFLFKKTSRKLDAQTVTPPYIYSHTFHLSFAKHLIIISLIIISFCFPDRSMEMEAKTKPWLVLSLFLLAANCMQQCVHGKPRVSCLFIFGDSFSDNGNNNNRDTNAKSNYSPYGIDFSRGPTGRFTNGQTEADITAARLGFRDSIPPYANTSGSDIMEGVNYASAASGIRPETGSQRGDIISLEEQIQNHRDIYNRVVKKLGGSNKAKKYLSKCLYYMRTGTNDYYGNYFLPQVFSTSRDFTTDQYAQDLVRRYSRYLKTLHDKYGARKFLVFDLGRIGCTPYARATYARSRRCAEEVNDAALTFDRNLKSELERLNTNNLSADAKFMFVNTTTKLDTDPTSLGFTVVDTPCCPTQLNLSCIENGRPCRNRDQYVHWDGIHQTQAANEITADTTTDAINCLLIS</sequence>
<dbReference type="InterPro" id="IPR035669">
    <property type="entry name" value="SGNH_plant_lipase-like"/>
</dbReference>
<comment type="similarity">
    <text evidence="2">Belongs to the 'GDSL' lipolytic enzyme family.</text>
</comment>
<evidence type="ECO:0000256" key="6">
    <source>
        <dbReference type="ARBA" id="ARBA00022963"/>
    </source>
</evidence>
<dbReference type="Proteomes" id="UP000000226">
    <property type="component" value="Chromosome 6"/>
</dbReference>
<reference evidence="9" key="1">
    <citation type="journal article" date="2014" name="Nat. Genet.">
        <title>A reference genome for common bean and genome-wide analysis of dual domestications.</title>
        <authorList>
            <person name="Schmutz J."/>
            <person name="McClean P.E."/>
            <person name="Mamidi S."/>
            <person name="Wu G.A."/>
            <person name="Cannon S.B."/>
            <person name="Grimwood J."/>
            <person name="Jenkins J."/>
            <person name="Shu S."/>
            <person name="Song Q."/>
            <person name="Chavarro C."/>
            <person name="Torres-Torres M."/>
            <person name="Geffroy V."/>
            <person name="Moghaddam S.M."/>
            <person name="Gao D."/>
            <person name="Abernathy B."/>
            <person name="Barry K."/>
            <person name="Blair M."/>
            <person name="Brick M.A."/>
            <person name="Chovatia M."/>
            <person name="Gepts P."/>
            <person name="Goodstein D.M."/>
            <person name="Gonzales M."/>
            <person name="Hellsten U."/>
            <person name="Hyten D.L."/>
            <person name="Jia G."/>
            <person name="Kelly J.D."/>
            <person name="Kudrna D."/>
            <person name="Lee R."/>
            <person name="Richard M.M."/>
            <person name="Miklas P.N."/>
            <person name="Osorno J.M."/>
            <person name="Rodrigues J."/>
            <person name="Thareau V."/>
            <person name="Urrea C.A."/>
            <person name="Wang M."/>
            <person name="Yu Y."/>
            <person name="Zhang M."/>
            <person name="Wing R.A."/>
            <person name="Cregan P.B."/>
            <person name="Rokhsar D.S."/>
            <person name="Jackson S.A."/>
        </authorList>
    </citation>
    <scope>NUCLEOTIDE SEQUENCE [LARGE SCALE GENOMIC DNA]</scope>
    <source>
        <strain evidence="9">cv. G19833</strain>
    </source>
</reference>
<dbReference type="AlphaFoldDB" id="V7BPQ9"/>
<keyword evidence="7" id="KW-0443">Lipid metabolism</keyword>
<dbReference type="eggNOG" id="ENOG502SIKN">
    <property type="taxonomic scope" value="Eukaryota"/>
</dbReference>
<evidence type="ECO:0000256" key="5">
    <source>
        <dbReference type="ARBA" id="ARBA00022801"/>
    </source>
</evidence>
<dbReference type="EMBL" id="CM002293">
    <property type="protein sequence ID" value="ESW19959.1"/>
    <property type="molecule type" value="Genomic_DNA"/>
</dbReference>
<organism evidence="8 9">
    <name type="scientific">Phaseolus vulgaris</name>
    <name type="common">Kidney bean</name>
    <name type="synonym">French bean</name>
    <dbReference type="NCBI Taxonomy" id="3885"/>
    <lineage>
        <taxon>Eukaryota</taxon>
        <taxon>Viridiplantae</taxon>
        <taxon>Streptophyta</taxon>
        <taxon>Embryophyta</taxon>
        <taxon>Tracheophyta</taxon>
        <taxon>Spermatophyta</taxon>
        <taxon>Magnoliopsida</taxon>
        <taxon>eudicotyledons</taxon>
        <taxon>Gunneridae</taxon>
        <taxon>Pentapetalae</taxon>
        <taxon>rosids</taxon>
        <taxon>fabids</taxon>
        <taxon>Fabales</taxon>
        <taxon>Fabaceae</taxon>
        <taxon>Papilionoideae</taxon>
        <taxon>50 kb inversion clade</taxon>
        <taxon>NPAAA clade</taxon>
        <taxon>indigoferoid/millettioid clade</taxon>
        <taxon>Phaseoleae</taxon>
        <taxon>Phaseolus</taxon>
    </lineage>
</organism>
<evidence type="ECO:0000313" key="8">
    <source>
        <dbReference type="EMBL" id="ESW19959.1"/>
    </source>
</evidence>
<accession>V7BPQ9</accession>